<gene>
    <name evidence="2" type="ORF">PXH66_00100</name>
</gene>
<dbReference type="Proteomes" id="UP001218638">
    <property type="component" value="Chromosome"/>
</dbReference>
<keyword evidence="1" id="KW-1133">Transmembrane helix</keyword>
<protein>
    <submittedName>
        <fullName evidence="2">Uncharacterized protein</fullName>
    </submittedName>
</protein>
<organism evidence="2 3">
    <name type="scientific">Synoicihabitans lomoniglobus</name>
    <dbReference type="NCBI Taxonomy" id="2909285"/>
    <lineage>
        <taxon>Bacteria</taxon>
        <taxon>Pseudomonadati</taxon>
        <taxon>Verrucomicrobiota</taxon>
        <taxon>Opitutia</taxon>
        <taxon>Opitutales</taxon>
        <taxon>Opitutaceae</taxon>
        <taxon>Synoicihabitans</taxon>
    </lineage>
</organism>
<sequence>MLPDIARIRLRRIKAGSLFKLVFLATSAVFCPMFLFFGILALFGAKTVTVSGSPVTGIMGLVAALIMAPLFSVIFSLFGWIGSYIGIRIWGHFKPITLEYVPAGE</sequence>
<keyword evidence="1" id="KW-0812">Transmembrane</keyword>
<accession>A0AAF0CPK7</accession>
<keyword evidence="1" id="KW-0472">Membrane</keyword>
<dbReference type="KEGG" id="slom:PXH66_00100"/>
<name>A0AAF0CPK7_9BACT</name>
<keyword evidence="3" id="KW-1185">Reference proteome</keyword>
<dbReference type="RefSeq" id="WP_330932183.1">
    <property type="nucleotide sequence ID" value="NZ_CP119075.1"/>
</dbReference>
<dbReference type="AlphaFoldDB" id="A0AAF0CPK7"/>
<feature type="transmembrane region" description="Helical" evidence="1">
    <location>
        <begin position="57"/>
        <end position="81"/>
    </location>
</feature>
<feature type="transmembrane region" description="Helical" evidence="1">
    <location>
        <begin position="21"/>
        <end position="45"/>
    </location>
</feature>
<evidence type="ECO:0000313" key="3">
    <source>
        <dbReference type="Proteomes" id="UP001218638"/>
    </source>
</evidence>
<evidence type="ECO:0000256" key="1">
    <source>
        <dbReference type="SAM" id="Phobius"/>
    </source>
</evidence>
<reference evidence="2" key="1">
    <citation type="submission" date="2023-03" db="EMBL/GenBank/DDBJ databases">
        <title>Lomoglobus Profundus gen. nov., sp. nov., a novel member of the phylum Verrucomicrobia, isolated from deep-marine sediment of South China Sea.</title>
        <authorList>
            <person name="Ahmad T."/>
            <person name="Ishaq S.E."/>
            <person name="Wang F."/>
        </authorList>
    </citation>
    <scope>NUCLEOTIDE SEQUENCE</scope>
    <source>
        <strain evidence="2">LMO-M01</strain>
    </source>
</reference>
<dbReference type="EMBL" id="CP119075">
    <property type="protein sequence ID" value="WED65254.1"/>
    <property type="molecule type" value="Genomic_DNA"/>
</dbReference>
<proteinExistence type="predicted"/>
<evidence type="ECO:0000313" key="2">
    <source>
        <dbReference type="EMBL" id="WED65254.1"/>
    </source>
</evidence>